<organism evidence="1">
    <name type="scientific">hydrothermal vent metagenome</name>
    <dbReference type="NCBI Taxonomy" id="652676"/>
    <lineage>
        <taxon>unclassified sequences</taxon>
        <taxon>metagenomes</taxon>
        <taxon>ecological metagenomes</taxon>
    </lineage>
</organism>
<protein>
    <submittedName>
        <fullName evidence="1">Uncharacterized protein</fullName>
    </submittedName>
</protein>
<evidence type="ECO:0000313" key="1">
    <source>
        <dbReference type="EMBL" id="VAW29333.1"/>
    </source>
</evidence>
<reference evidence="1" key="1">
    <citation type="submission" date="2018-06" db="EMBL/GenBank/DDBJ databases">
        <authorList>
            <person name="Zhirakovskaya E."/>
        </authorList>
    </citation>
    <scope>NUCLEOTIDE SEQUENCE</scope>
</reference>
<dbReference type="AlphaFoldDB" id="A0A3B0UM76"/>
<proteinExistence type="predicted"/>
<gene>
    <name evidence="1" type="ORF">MNBD_BACTEROID07-100</name>
</gene>
<name>A0A3B0UM76_9ZZZZ</name>
<sequence>MKKTILQIILLTLAVVLGYFTYTSIMQPVNFNKEKRAREKVVIQYLKDIRSAQFIYKQLNNRYTGSFDTLIHFMDSAKIPVVKIIPDPNDTTYTLTINDTVGYVKVADSLFRGQKNVDYRHINIIPFSGGKKFQMKAGVITKGGVRVHVFEVKAPFTAYLKGMDQQLIINLSASRKELKKYSGLKVGSMTEPSTDGNWE</sequence>
<dbReference type="EMBL" id="UOET01000351">
    <property type="protein sequence ID" value="VAW29333.1"/>
    <property type="molecule type" value="Genomic_DNA"/>
</dbReference>
<accession>A0A3B0UM76</accession>